<protein>
    <submittedName>
        <fullName evidence="1">Uncharacterized protein</fullName>
    </submittedName>
</protein>
<dbReference type="Proteomes" id="UP000515561">
    <property type="component" value="Chromosome"/>
</dbReference>
<name>A0A6S6R714_9FIRM</name>
<dbReference type="AlphaFoldDB" id="A0A6S6R714"/>
<reference evidence="1 2" key="1">
    <citation type="journal article" date="2016" name="Int. J. Syst. Evol. Microbiol.">
        <title>Descriptions of Anaerotaenia torta gen. nov., sp. nov. and Anaerocolumna cellulosilytica gen. nov., sp. nov. isolated from a methanogenic reactor of cattle waste.</title>
        <authorList>
            <person name="Uek A."/>
            <person name="Ohtaki Y."/>
            <person name="Kaku N."/>
            <person name="Ueki K."/>
        </authorList>
    </citation>
    <scope>NUCLEOTIDE SEQUENCE [LARGE SCALE GENOMIC DNA]</scope>
    <source>
        <strain evidence="1 2">SN021</strain>
    </source>
</reference>
<evidence type="ECO:0000313" key="1">
    <source>
        <dbReference type="EMBL" id="BCJ94801.1"/>
    </source>
</evidence>
<dbReference type="EMBL" id="AP023367">
    <property type="protein sequence ID" value="BCJ94801.1"/>
    <property type="molecule type" value="Genomic_DNA"/>
</dbReference>
<gene>
    <name evidence="1" type="ORF">acsn021_23700</name>
</gene>
<proteinExistence type="predicted"/>
<organism evidence="1 2">
    <name type="scientific">Anaerocolumna cellulosilytica</name>
    <dbReference type="NCBI Taxonomy" id="433286"/>
    <lineage>
        <taxon>Bacteria</taxon>
        <taxon>Bacillati</taxon>
        <taxon>Bacillota</taxon>
        <taxon>Clostridia</taxon>
        <taxon>Lachnospirales</taxon>
        <taxon>Lachnospiraceae</taxon>
        <taxon>Anaerocolumna</taxon>
    </lineage>
</organism>
<sequence length="45" mass="5119">MNENNKTTTELQEAEVNVYTYGCGDPKYGCMVDCINLTPWITTEK</sequence>
<dbReference type="RefSeq" id="WP_184089108.1">
    <property type="nucleotide sequence ID" value="NZ_AP023367.1"/>
</dbReference>
<evidence type="ECO:0000313" key="2">
    <source>
        <dbReference type="Proteomes" id="UP000515561"/>
    </source>
</evidence>
<dbReference type="KEGG" id="acel:acsn021_23700"/>
<keyword evidence="2" id="KW-1185">Reference proteome</keyword>
<accession>A0A6S6R714</accession>